<keyword evidence="4 7" id="KW-0812">Transmembrane</keyword>
<proteinExistence type="predicted"/>
<feature type="transmembrane region" description="Helical" evidence="7">
    <location>
        <begin position="264"/>
        <end position="290"/>
    </location>
</feature>
<dbReference type="PROSITE" id="PS50850">
    <property type="entry name" value="MFS"/>
    <property type="match status" value="1"/>
</dbReference>
<feature type="transmembrane region" description="Helical" evidence="7">
    <location>
        <begin position="163"/>
        <end position="183"/>
    </location>
</feature>
<dbReference type="SUPFAM" id="SSF103473">
    <property type="entry name" value="MFS general substrate transporter"/>
    <property type="match status" value="1"/>
</dbReference>
<feature type="transmembrane region" description="Helical" evidence="7">
    <location>
        <begin position="482"/>
        <end position="501"/>
    </location>
</feature>
<dbReference type="PANTHER" id="PTHR23501">
    <property type="entry name" value="MAJOR FACILITATOR SUPERFAMILY"/>
    <property type="match status" value="1"/>
</dbReference>
<feature type="transmembrane region" description="Helical" evidence="7">
    <location>
        <begin position="195"/>
        <end position="214"/>
    </location>
</feature>
<keyword evidence="2" id="KW-0813">Transport</keyword>
<dbReference type="EMBL" id="DRNB01000230">
    <property type="protein sequence ID" value="HHJ64520.1"/>
    <property type="molecule type" value="Genomic_DNA"/>
</dbReference>
<evidence type="ECO:0000256" key="4">
    <source>
        <dbReference type="ARBA" id="ARBA00022692"/>
    </source>
</evidence>
<keyword evidence="5 7" id="KW-1133">Transmembrane helix</keyword>
<evidence type="ECO:0000256" key="3">
    <source>
        <dbReference type="ARBA" id="ARBA00022475"/>
    </source>
</evidence>
<dbReference type="AlphaFoldDB" id="A0A7C5QLQ9"/>
<gene>
    <name evidence="9" type="ORF">ENJ61_06390</name>
</gene>
<evidence type="ECO:0000259" key="8">
    <source>
        <dbReference type="PROSITE" id="PS50850"/>
    </source>
</evidence>
<dbReference type="GO" id="GO:0022857">
    <property type="term" value="F:transmembrane transporter activity"/>
    <property type="evidence" value="ECO:0007669"/>
    <property type="project" value="InterPro"/>
</dbReference>
<feature type="transmembrane region" description="Helical" evidence="7">
    <location>
        <begin position="131"/>
        <end position="151"/>
    </location>
</feature>
<sequence>MSRGEVVVHTLIVMVGAFMAILDTTIVDIALPKMIAPLKTDLYGIQWVVTAYMIAAAVTLPLIEWLEKITGLKAMYTFGIALFAFSSYLCGTAGELYQMIIYRSLQGFAEALIIVSAQVILFTIYPPEQKGLAMGIFGLGASFAPAVGPTLGGWLTEHMNWNWIFFINVPVGLLLTIASLFFLKEVSPQRRILPFNFPSFLFISVATVSTLVVLSKGQQMGWFTSNFIAFLTATAVLSYLLYMLSEGFSSTKLIDLSVFRRVNFSVAFVVFLLVLGFSMYALFYSIPLYFEFLKGFSTFTTGLLLLPFAFAIAVCSVLAGVLSDRWSAGGTLLIAILIYLGSIFLFIRHFDLYTPKENASLELALTGVGMGLFFAPVTVIALRGLEERTILVISLLDYIRFIGGSFGTAIATNIIKGGTSFHYDEISALQSLDTSEVLAHIEQLSFHFLGTSYLPEEALLRAFYTVGELQMKQALSYAFQDLFVWSALFAIAGLLPLLLLLRGRVI</sequence>
<organism evidence="9">
    <name type="scientific">Aquifex aeolicus</name>
    <dbReference type="NCBI Taxonomy" id="63363"/>
    <lineage>
        <taxon>Bacteria</taxon>
        <taxon>Pseudomonadati</taxon>
        <taxon>Aquificota</taxon>
        <taxon>Aquificia</taxon>
        <taxon>Aquificales</taxon>
        <taxon>Aquificaceae</taxon>
        <taxon>Aquifex</taxon>
    </lineage>
</organism>
<keyword evidence="6 7" id="KW-0472">Membrane</keyword>
<dbReference type="NCBIfam" id="TIGR00711">
    <property type="entry name" value="efflux_EmrB"/>
    <property type="match status" value="1"/>
</dbReference>
<evidence type="ECO:0000256" key="5">
    <source>
        <dbReference type="ARBA" id="ARBA00022989"/>
    </source>
</evidence>
<feature type="transmembrane region" description="Helical" evidence="7">
    <location>
        <begin position="75"/>
        <end position="96"/>
    </location>
</feature>
<dbReference type="InterPro" id="IPR011701">
    <property type="entry name" value="MFS"/>
</dbReference>
<evidence type="ECO:0000256" key="7">
    <source>
        <dbReference type="SAM" id="Phobius"/>
    </source>
</evidence>
<dbReference type="GO" id="GO:0005886">
    <property type="term" value="C:plasma membrane"/>
    <property type="evidence" value="ECO:0007669"/>
    <property type="project" value="UniProtKB-SubCell"/>
</dbReference>
<keyword evidence="3" id="KW-1003">Cell membrane</keyword>
<accession>A0A7C5QLQ9</accession>
<dbReference type="Pfam" id="PF07690">
    <property type="entry name" value="MFS_1"/>
    <property type="match status" value="1"/>
</dbReference>
<feature type="transmembrane region" description="Helical" evidence="7">
    <location>
        <begin position="328"/>
        <end position="347"/>
    </location>
</feature>
<dbReference type="Gene3D" id="1.20.1250.20">
    <property type="entry name" value="MFS general substrate transporter like domains"/>
    <property type="match status" value="1"/>
</dbReference>
<dbReference type="Proteomes" id="UP000885792">
    <property type="component" value="Unassembled WGS sequence"/>
</dbReference>
<dbReference type="InterPro" id="IPR020846">
    <property type="entry name" value="MFS_dom"/>
</dbReference>
<feature type="transmembrane region" description="Helical" evidence="7">
    <location>
        <begin position="43"/>
        <end position="63"/>
    </location>
</feature>
<evidence type="ECO:0000256" key="2">
    <source>
        <dbReference type="ARBA" id="ARBA00022448"/>
    </source>
</evidence>
<feature type="domain" description="Major facilitator superfamily (MFS) profile" evidence="8">
    <location>
        <begin position="9"/>
        <end position="504"/>
    </location>
</feature>
<feature type="transmembrane region" description="Helical" evidence="7">
    <location>
        <begin position="359"/>
        <end position="382"/>
    </location>
</feature>
<feature type="transmembrane region" description="Helical" evidence="7">
    <location>
        <begin position="6"/>
        <end position="31"/>
    </location>
</feature>
<dbReference type="InterPro" id="IPR036259">
    <property type="entry name" value="MFS_trans_sf"/>
</dbReference>
<dbReference type="PANTHER" id="PTHR23501:SF174">
    <property type="entry name" value="MULTIDRUG EXPORT PROTEIN EMRB-RELATED"/>
    <property type="match status" value="1"/>
</dbReference>
<dbReference type="Gene3D" id="1.20.1720.10">
    <property type="entry name" value="Multidrug resistance protein D"/>
    <property type="match status" value="1"/>
</dbReference>
<protein>
    <submittedName>
        <fullName evidence="9">DHA2 family efflux MFS transporter permease subunit</fullName>
    </submittedName>
</protein>
<feature type="transmembrane region" description="Helical" evidence="7">
    <location>
        <begin position="226"/>
        <end position="244"/>
    </location>
</feature>
<evidence type="ECO:0000256" key="6">
    <source>
        <dbReference type="ARBA" id="ARBA00023136"/>
    </source>
</evidence>
<evidence type="ECO:0000313" key="9">
    <source>
        <dbReference type="EMBL" id="HHJ64520.1"/>
    </source>
</evidence>
<feature type="transmembrane region" description="Helical" evidence="7">
    <location>
        <begin position="302"/>
        <end position="322"/>
    </location>
</feature>
<feature type="transmembrane region" description="Helical" evidence="7">
    <location>
        <begin position="108"/>
        <end position="125"/>
    </location>
</feature>
<name>A0A7C5QLQ9_AQUAO</name>
<comment type="caution">
    <text evidence="9">The sequence shown here is derived from an EMBL/GenBank/DDBJ whole genome shotgun (WGS) entry which is preliminary data.</text>
</comment>
<reference evidence="9" key="1">
    <citation type="journal article" date="2020" name="mSystems">
        <title>Genome- and Community-Level Interaction Insights into Carbon Utilization and Element Cycling Functions of Hydrothermarchaeota in Hydrothermal Sediment.</title>
        <authorList>
            <person name="Zhou Z."/>
            <person name="Liu Y."/>
            <person name="Xu W."/>
            <person name="Pan J."/>
            <person name="Luo Z.H."/>
            <person name="Li M."/>
        </authorList>
    </citation>
    <scope>NUCLEOTIDE SEQUENCE [LARGE SCALE GENOMIC DNA]</scope>
    <source>
        <strain evidence="9">HyVt-501</strain>
    </source>
</reference>
<evidence type="ECO:0000256" key="1">
    <source>
        <dbReference type="ARBA" id="ARBA00004651"/>
    </source>
</evidence>
<comment type="subcellular location">
    <subcellularLocation>
        <location evidence="1">Cell membrane</location>
        <topology evidence="1">Multi-pass membrane protein</topology>
    </subcellularLocation>
</comment>
<dbReference type="InterPro" id="IPR004638">
    <property type="entry name" value="EmrB-like"/>
</dbReference>